<dbReference type="OrthoDB" id="9797391at2"/>
<gene>
    <name evidence="2" type="ORF">EXU32_07470</name>
</gene>
<evidence type="ECO:0000313" key="2">
    <source>
        <dbReference type="EMBL" id="QBF46110.1"/>
    </source>
</evidence>
<evidence type="ECO:0000313" key="3">
    <source>
        <dbReference type="Proteomes" id="UP000290408"/>
    </source>
</evidence>
<dbReference type="Proteomes" id="UP000290408">
    <property type="component" value="Chromosome"/>
</dbReference>
<dbReference type="Pfam" id="PF01522">
    <property type="entry name" value="Polysacc_deac_1"/>
    <property type="match status" value="1"/>
</dbReference>
<dbReference type="KEGG" id="jli:EXU32_07470"/>
<dbReference type="RefSeq" id="WP_130629336.1">
    <property type="nucleotide sequence ID" value="NZ_CP036164.1"/>
</dbReference>
<protein>
    <submittedName>
        <fullName evidence="2">Polysaccharide deacetylase family protein</fullName>
    </submittedName>
</protein>
<dbReference type="EMBL" id="CP036164">
    <property type="protein sequence ID" value="QBF46110.1"/>
    <property type="molecule type" value="Genomic_DNA"/>
</dbReference>
<dbReference type="InterPro" id="IPR002509">
    <property type="entry name" value="NODB_dom"/>
</dbReference>
<dbReference type="GO" id="GO:0005975">
    <property type="term" value="P:carbohydrate metabolic process"/>
    <property type="evidence" value="ECO:0007669"/>
    <property type="project" value="InterPro"/>
</dbReference>
<accession>A0A4P6MWZ7</accession>
<dbReference type="PROSITE" id="PS51677">
    <property type="entry name" value="NODB"/>
    <property type="match status" value="1"/>
</dbReference>
<dbReference type="GO" id="GO:0016810">
    <property type="term" value="F:hydrolase activity, acting on carbon-nitrogen (but not peptide) bonds"/>
    <property type="evidence" value="ECO:0007669"/>
    <property type="project" value="InterPro"/>
</dbReference>
<dbReference type="SUPFAM" id="SSF88713">
    <property type="entry name" value="Glycoside hydrolase/deacetylase"/>
    <property type="match status" value="1"/>
</dbReference>
<name>A0A4P6MWZ7_9MICO</name>
<organism evidence="2 3">
    <name type="scientific">Janibacter limosus</name>
    <dbReference type="NCBI Taxonomy" id="53458"/>
    <lineage>
        <taxon>Bacteria</taxon>
        <taxon>Bacillati</taxon>
        <taxon>Actinomycetota</taxon>
        <taxon>Actinomycetes</taxon>
        <taxon>Micrococcales</taxon>
        <taxon>Intrasporangiaceae</taxon>
        <taxon>Janibacter</taxon>
    </lineage>
</organism>
<proteinExistence type="predicted"/>
<keyword evidence="3" id="KW-1185">Reference proteome</keyword>
<dbReference type="CDD" id="cd10959">
    <property type="entry name" value="CE4_NodB_like_3"/>
    <property type="match status" value="1"/>
</dbReference>
<dbReference type="InterPro" id="IPR011330">
    <property type="entry name" value="Glyco_hydro/deAcase_b/a-brl"/>
</dbReference>
<dbReference type="Gene3D" id="3.20.20.370">
    <property type="entry name" value="Glycoside hydrolase/deacetylase"/>
    <property type="match status" value="1"/>
</dbReference>
<sequence>MATALGSGLGSALRRWTPGALYGAPLRWTTPRLAGRSDRHHVALTLDDGPDPLSTPLVLRTLARHEVRATYFLVGEHIADNRALVEQMHAEGHELAVHGWTHRSVVGLSRQRLRDDLERTCAAITQITGTRPRWHRPPFGITTLASRDAARDTGLTPVLWTAWGRDWSRWVGPAGITRRVELTLRPGGTVLLHDTDRYASPGSWRRTDAALDTLLTRWASSGVPVGPLAEHWSRDEVVPISRCRPGPAGPPSP</sequence>
<dbReference type="InterPro" id="IPR050248">
    <property type="entry name" value="Polysacc_deacetylase_ArnD"/>
</dbReference>
<dbReference type="PANTHER" id="PTHR10587:SF137">
    <property type="entry name" value="4-DEOXY-4-FORMAMIDO-L-ARABINOSE-PHOSPHOUNDECAPRENOL DEFORMYLASE ARND-RELATED"/>
    <property type="match status" value="1"/>
</dbReference>
<reference evidence="2 3" key="1">
    <citation type="submission" date="2019-02" db="EMBL/GenBank/DDBJ databases">
        <title>Genomic data mining of an Antarctic deep-sea actinobacterium, Janibacterlimosus P3-3-X1.</title>
        <authorList>
            <person name="Liao L."/>
            <person name="Chen B."/>
        </authorList>
    </citation>
    <scope>NUCLEOTIDE SEQUENCE [LARGE SCALE GENOMIC DNA]</scope>
    <source>
        <strain evidence="2 3">P3-3-X1</strain>
    </source>
</reference>
<dbReference type="PANTHER" id="PTHR10587">
    <property type="entry name" value="GLYCOSYL TRANSFERASE-RELATED"/>
    <property type="match status" value="1"/>
</dbReference>
<evidence type="ECO:0000259" key="1">
    <source>
        <dbReference type="PROSITE" id="PS51677"/>
    </source>
</evidence>
<feature type="domain" description="NodB homology" evidence="1">
    <location>
        <begin position="40"/>
        <end position="226"/>
    </location>
</feature>
<dbReference type="AlphaFoldDB" id="A0A4P6MWZ7"/>